<dbReference type="Pfam" id="PF00632">
    <property type="entry name" value="HECT"/>
    <property type="match status" value="1"/>
</dbReference>
<dbReference type="Ensembl" id="ENSSANT00000092284.1">
    <property type="protein sequence ID" value="ENSSANP00000086834.1"/>
    <property type="gene ID" value="ENSSANG00000043016.1"/>
</dbReference>
<dbReference type="InterPro" id="IPR009091">
    <property type="entry name" value="RCC1/BLIP-II"/>
</dbReference>
<dbReference type="PROSITE" id="PS50237">
    <property type="entry name" value="HECT"/>
    <property type="match status" value="1"/>
</dbReference>
<reference evidence="7" key="1">
    <citation type="submission" date="2025-08" db="UniProtKB">
        <authorList>
            <consortium name="Ensembl"/>
        </authorList>
    </citation>
    <scope>IDENTIFICATION</scope>
</reference>
<dbReference type="Gene3D" id="3.30.2410.10">
    <property type="entry name" value="Hect, E3 ligase catalytic domain"/>
    <property type="match status" value="1"/>
</dbReference>
<dbReference type="PANTHER" id="PTHR45622:SF73">
    <property type="entry name" value="E3 UBIQUITIN-PROTEIN LIGASE HERC4-LIKE ISOFORM X1-RELATED"/>
    <property type="match status" value="1"/>
</dbReference>
<reference evidence="7" key="2">
    <citation type="submission" date="2025-09" db="UniProtKB">
        <authorList>
            <consortium name="Ensembl"/>
        </authorList>
    </citation>
    <scope>IDENTIFICATION</scope>
</reference>
<dbReference type="GO" id="GO:0061630">
    <property type="term" value="F:ubiquitin protein ligase activity"/>
    <property type="evidence" value="ECO:0007669"/>
    <property type="project" value="TreeGrafter"/>
</dbReference>
<dbReference type="AlphaFoldDB" id="A0A671RU39"/>
<dbReference type="Pfam" id="PF00415">
    <property type="entry name" value="RCC1"/>
    <property type="match status" value="1"/>
</dbReference>
<keyword evidence="8" id="KW-1185">Reference proteome</keyword>
<gene>
    <name evidence="7" type="primary">herc56.1</name>
</gene>
<dbReference type="PANTHER" id="PTHR45622">
    <property type="entry name" value="UBIQUITIN-PROTEIN LIGASE E3A-RELATED"/>
    <property type="match status" value="1"/>
</dbReference>
<dbReference type="GO" id="GO:0006511">
    <property type="term" value="P:ubiquitin-dependent protein catabolic process"/>
    <property type="evidence" value="ECO:0007669"/>
    <property type="project" value="TreeGrafter"/>
</dbReference>
<evidence type="ECO:0000313" key="7">
    <source>
        <dbReference type="Ensembl" id="ENSSANP00000086834.1"/>
    </source>
</evidence>
<dbReference type="InterPro" id="IPR000569">
    <property type="entry name" value="HECT_dom"/>
</dbReference>
<name>A0A671RU39_9TELE</name>
<keyword evidence="2" id="KW-0677">Repeat</keyword>
<dbReference type="SUPFAM" id="SSF56204">
    <property type="entry name" value="Hect, E3 ligase catalytic domain"/>
    <property type="match status" value="1"/>
</dbReference>
<dbReference type="InterPro" id="IPR000408">
    <property type="entry name" value="Reg_chr_condens"/>
</dbReference>
<keyword evidence="1" id="KW-0808">Transferase</keyword>
<keyword evidence="3 4" id="KW-0833">Ubl conjugation pathway</keyword>
<feature type="active site" description="Glycyl thioester intermediate" evidence="4">
    <location>
        <position position="623"/>
    </location>
</feature>
<organism evidence="7 8">
    <name type="scientific">Sinocyclocheilus anshuiensis</name>
    <dbReference type="NCBI Taxonomy" id="1608454"/>
    <lineage>
        <taxon>Eukaryota</taxon>
        <taxon>Metazoa</taxon>
        <taxon>Chordata</taxon>
        <taxon>Craniata</taxon>
        <taxon>Vertebrata</taxon>
        <taxon>Euteleostomi</taxon>
        <taxon>Actinopterygii</taxon>
        <taxon>Neopterygii</taxon>
        <taxon>Teleostei</taxon>
        <taxon>Ostariophysi</taxon>
        <taxon>Cypriniformes</taxon>
        <taxon>Cyprinidae</taxon>
        <taxon>Cyprininae</taxon>
        <taxon>Sinocyclocheilus</taxon>
    </lineage>
</organism>
<evidence type="ECO:0000313" key="8">
    <source>
        <dbReference type="Proteomes" id="UP000472260"/>
    </source>
</evidence>
<dbReference type="SMART" id="SM00119">
    <property type="entry name" value="HECTc"/>
    <property type="match status" value="1"/>
</dbReference>
<evidence type="ECO:0000256" key="5">
    <source>
        <dbReference type="PROSITE-ProRule" id="PRU00235"/>
    </source>
</evidence>
<dbReference type="Proteomes" id="UP000472260">
    <property type="component" value="Unassembled WGS sequence"/>
</dbReference>
<dbReference type="GO" id="GO:0005737">
    <property type="term" value="C:cytoplasm"/>
    <property type="evidence" value="ECO:0007669"/>
    <property type="project" value="TreeGrafter"/>
</dbReference>
<dbReference type="PROSITE" id="PS50012">
    <property type="entry name" value="RCC1_3"/>
    <property type="match status" value="1"/>
</dbReference>
<dbReference type="Gene3D" id="3.90.1750.10">
    <property type="entry name" value="Hect, E3 ligase catalytic domains"/>
    <property type="match status" value="1"/>
</dbReference>
<evidence type="ECO:0000256" key="3">
    <source>
        <dbReference type="ARBA" id="ARBA00022786"/>
    </source>
</evidence>
<protein>
    <submittedName>
        <fullName evidence="7">Probable E3 ubiquitin-protein ligase HERC4</fullName>
    </submittedName>
</protein>
<feature type="repeat" description="RCC1" evidence="5">
    <location>
        <begin position="93"/>
        <end position="148"/>
    </location>
</feature>
<dbReference type="FunFam" id="3.30.2410.10:FF:000003">
    <property type="entry name" value="probable E3 ubiquitin-protein ligase HERC4 isoform X1"/>
    <property type="match status" value="1"/>
</dbReference>
<feature type="domain" description="HECT" evidence="6">
    <location>
        <begin position="398"/>
        <end position="655"/>
    </location>
</feature>
<evidence type="ECO:0000256" key="2">
    <source>
        <dbReference type="ARBA" id="ARBA00022737"/>
    </source>
</evidence>
<evidence type="ECO:0000256" key="4">
    <source>
        <dbReference type="PROSITE-ProRule" id="PRU00104"/>
    </source>
</evidence>
<sequence>MLCFWGAQVREGLGLVKPDQVKHGKSGIRSMCPKTAVQHMSAGRNFAGFIRDGKVSVLRLRSEDYDHDGKLSMIVSQVTCGRHHTLVSIASSKLIYSFGCGMQGQLGNGEMINKSVPYPVDLPTECNHEYTIEKLLAGENHSFALSFKEPGNESKPNPSRGILTLDDRMIGRWLSRSEPRKMVKKMAKKDINKVFSSAASLNGSFLKTSCDQHYQTSEDHCGLDFDLVKTSFAKLSKNESLISEVVEQTLLPSLNPNPTGVESLRVYLLLPELIRRLKKQKTELTEALASKILQLDPDAHKVLEKYWSKLPDGWLKGLVKLFRKASTSMIGRIAADSMNMDIKTRLPKFVQILAMVYQVCCSANRNITKSDFIINEINDLLDVVRTKKLCLSVETEKYFLFGILCGLAFNNNSVVHLPFPLALFKKLLNVKPSLEDLIEFDSGLGKSLQYILDYSEDVEEMEMYYTVSLILMYFDAKLIIFIVKYNFCNREDFVDKYVDYILNKSVEEVFEEFKRGFFKACDRCMVEMFEPEELRGVLVGNEEYDWDILKQNTTYEGSFYAGHPTIISFWEVFDDLTSNEKKAFLLFLTGFEKVPILGMSAVKMRVRPLFIFTQDHLPQALTCHALLDLPVYQKKETLKAKVIEAINHKRGFWEE</sequence>
<dbReference type="GO" id="GO:0016567">
    <property type="term" value="P:protein ubiquitination"/>
    <property type="evidence" value="ECO:0007669"/>
    <property type="project" value="TreeGrafter"/>
</dbReference>
<accession>A0A671RU39</accession>
<dbReference type="Gene3D" id="2.130.10.30">
    <property type="entry name" value="Regulator of chromosome condensation 1/beta-lactamase-inhibitor protein II"/>
    <property type="match status" value="1"/>
</dbReference>
<dbReference type="InterPro" id="IPR035983">
    <property type="entry name" value="Hect_E3_ubiquitin_ligase"/>
</dbReference>
<proteinExistence type="predicted"/>
<dbReference type="InterPro" id="IPR051709">
    <property type="entry name" value="Ub-ligase/GTPase-reg"/>
</dbReference>
<evidence type="ECO:0000256" key="1">
    <source>
        <dbReference type="ARBA" id="ARBA00022679"/>
    </source>
</evidence>
<dbReference type="Gene3D" id="3.30.2160.10">
    <property type="entry name" value="Hect, E3 ligase catalytic domain"/>
    <property type="match status" value="1"/>
</dbReference>
<dbReference type="SUPFAM" id="SSF50985">
    <property type="entry name" value="RCC1/BLIP-II"/>
    <property type="match status" value="1"/>
</dbReference>
<evidence type="ECO:0000259" key="6">
    <source>
        <dbReference type="PROSITE" id="PS50237"/>
    </source>
</evidence>